<accession>A0ABX4YGA5</accession>
<comment type="caution">
    <text evidence="3">The sequence shown here is derived from an EMBL/GenBank/DDBJ whole genome shotgun (WGS) entry which is preliminary data.</text>
</comment>
<dbReference type="InterPro" id="IPR050336">
    <property type="entry name" value="Chromosome_partition/occlusion"/>
</dbReference>
<dbReference type="SUPFAM" id="SSF109709">
    <property type="entry name" value="KorB DNA-binding domain-like"/>
    <property type="match status" value="1"/>
</dbReference>
<dbReference type="SUPFAM" id="SSF110849">
    <property type="entry name" value="ParB/Sulfiredoxin"/>
    <property type="match status" value="1"/>
</dbReference>
<sequence length="750" mass="85268">METLSKEDITNDFADSLLDKIHLSMTKADPTWQETVMSSYSRDDDTAYINYLLRSGLHKVLTNSNKDLDESAKLELSKIFKEQGLKFLSNYLKAWAKNHPETEISKSTFEFEEIGNFKKTRQVWDSGVTEFQGIGIEIEIKKGEYKETFQSSKRKKSKRKIENTAGFIRTEKGKLSTILGDNWDSDRVYLVNEYEKSGSFKNLRCLLGFESEEAAKTAYKMSSPSKRREKTSLIPAPVIEFKNWIEKSNFQREVINFKEELLKVRLSEVGKLSVRTFVEIVKRGRRKESPTYKEENDPIIETHIPERRNTFLDKILEIIKGRKPAPEGSPRLRADGRQWVKEGGKWRPLKKERSANEKLEEASEKNKQESETSPHTGSVVTKLPFDKIRIIDQYTDKKDFDRSIIDSLKHKIKNEGYDSSFPLIVDKQDSKWTVVAGHHRYSAVEELIKEGELPINFEIPVVTREFASSNERLAAQIAENQRRKVLPTDEAKAYGKMVEDGWSVKKIADKLGLKVGDIEKRLALNNLEPGLFSLVKNKDRSLPLGIAEIIGANCIDESGKPNRTQQIRAYKWYVENRSKYPGRGPSVTLEYIKELKSGELENFDFNSVASDIQREGMKNVGSVEKARTNVKMLDLMLKNIKNSYQKILGDNINTLSPATKRELAASLAAIGDNGVGEASILGNLGIIIRELGIVKEALEGELKTIASNSETPLLFASSNLFQLLYDTENSILIAKNMESERDILAVELVK</sequence>
<dbReference type="Gene3D" id="3.90.1530.30">
    <property type="match status" value="1"/>
</dbReference>
<dbReference type="Pfam" id="PF02195">
    <property type="entry name" value="ParB_N"/>
    <property type="match status" value="1"/>
</dbReference>
<name>A0ABX4YGA5_9LEPT</name>
<organism evidence="3 4">
    <name type="scientific">Leptospira inadai serovar Lyme</name>
    <dbReference type="NCBI Taxonomy" id="293084"/>
    <lineage>
        <taxon>Bacteria</taxon>
        <taxon>Pseudomonadati</taxon>
        <taxon>Spirochaetota</taxon>
        <taxon>Spirochaetia</taxon>
        <taxon>Leptospirales</taxon>
        <taxon>Leptospiraceae</taxon>
        <taxon>Leptospira</taxon>
    </lineage>
</organism>
<evidence type="ECO:0000313" key="3">
    <source>
        <dbReference type="EMBL" id="PNV74288.1"/>
    </source>
</evidence>
<evidence type="ECO:0000313" key="4">
    <source>
        <dbReference type="Proteomes" id="UP000094669"/>
    </source>
</evidence>
<dbReference type="Gene3D" id="1.10.10.2830">
    <property type="match status" value="1"/>
</dbReference>
<feature type="region of interest" description="Disordered" evidence="1">
    <location>
        <begin position="345"/>
        <end position="378"/>
    </location>
</feature>
<gene>
    <name evidence="3" type="ORF">BES34_013960</name>
</gene>
<evidence type="ECO:0000259" key="2">
    <source>
        <dbReference type="SMART" id="SM00470"/>
    </source>
</evidence>
<dbReference type="PANTHER" id="PTHR33375">
    <property type="entry name" value="CHROMOSOME-PARTITIONING PROTEIN PARB-RELATED"/>
    <property type="match status" value="1"/>
</dbReference>
<dbReference type="Pfam" id="PF18823">
    <property type="entry name" value="InPase"/>
    <property type="match status" value="1"/>
</dbReference>
<proteinExistence type="predicted"/>
<dbReference type="InterPro" id="IPR036086">
    <property type="entry name" value="ParB/Sulfiredoxin_sf"/>
</dbReference>
<feature type="compositionally biased region" description="Basic and acidic residues" evidence="1">
    <location>
        <begin position="345"/>
        <end position="372"/>
    </location>
</feature>
<dbReference type="Proteomes" id="UP000094669">
    <property type="component" value="Unassembled WGS sequence"/>
</dbReference>
<dbReference type="PANTHER" id="PTHR33375:SF1">
    <property type="entry name" value="CHROMOSOME-PARTITIONING PROTEIN PARB-RELATED"/>
    <property type="match status" value="1"/>
</dbReference>
<dbReference type="InterPro" id="IPR041595">
    <property type="entry name" value="Inorganic_Pase"/>
</dbReference>
<reference evidence="3" key="1">
    <citation type="submission" date="2018-01" db="EMBL/GenBank/DDBJ databases">
        <title>Genomic characterization of Leptospira inadai serogroup Lyme isolated from captured rat in Brazil and comparative analysis with human reference strain.</title>
        <authorList>
            <person name="Moreno L.Z."/>
            <person name="Loureiro A.P."/>
            <person name="Miraglia F."/>
            <person name="Kremer F.S."/>
            <person name="Eslabao M.R."/>
            <person name="Dellagostin O.A."/>
            <person name="Lilenbaum W."/>
            <person name="Moreno A.M."/>
        </authorList>
    </citation>
    <scope>NUCLEOTIDE SEQUENCE [LARGE SCALE GENOMIC DNA]</scope>
    <source>
        <strain evidence="3">M34/99</strain>
    </source>
</reference>
<dbReference type="EMBL" id="MCRM02000015">
    <property type="protein sequence ID" value="PNV74288.1"/>
    <property type="molecule type" value="Genomic_DNA"/>
</dbReference>
<keyword evidence="4" id="KW-1185">Reference proteome</keyword>
<dbReference type="SMART" id="SM00470">
    <property type="entry name" value="ParB"/>
    <property type="match status" value="1"/>
</dbReference>
<feature type="domain" description="ParB-like N-terminal" evidence="2">
    <location>
        <begin position="381"/>
        <end position="481"/>
    </location>
</feature>
<evidence type="ECO:0000256" key="1">
    <source>
        <dbReference type="SAM" id="MobiDB-lite"/>
    </source>
</evidence>
<protein>
    <submittedName>
        <fullName evidence="3">Fis family transcriptional regulator</fullName>
    </submittedName>
</protein>
<dbReference type="InterPro" id="IPR003115">
    <property type="entry name" value="ParB_N"/>
</dbReference>